<dbReference type="Proteomes" id="UP000252519">
    <property type="component" value="Unassembled WGS sequence"/>
</dbReference>
<proteinExistence type="predicted"/>
<keyword evidence="3" id="KW-1185">Reference proteome</keyword>
<reference evidence="2 3" key="1">
    <citation type="submission" date="2014-10" db="EMBL/GenBank/DDBJ databases">
        <title>Draft genome of the hookworm Ancylostoma caninum.</title>
        <authorList>
            <person name="Mitreva M."/>
        </authorList>
    </citation>
    <scope>NUCLEOTIDE SEQUENCE [LARGE SCALE GENOMIC DNA]</scope>
    <source>
        <strain evidence="2 3">Baltimore</strain>
    </source>
</reference>
<keyword evidence="1" id="KW-0812">Transmembrane</keyword>
<keyword evidence="1" id="KW-0472">Membrane</keyword>
<protein>
    <submittedName>
        <fullName evidence="2">Uncharacterized protein</fullName>
    </submittedName>
</protein>
<comment type="caution">
    <text evidence="2">The sequence shown here is derived from an EMBL/GenBank/DDBJ whole genome shotgun (WGS) entry which is preliminary data.</text>
</comment>
<keyword evidence="1" id="KW-1133">Transmembrane helix</keyword>
<organism evidence="2 3">
    <name type="scientific">Ancylostoma caninum</name>
    <name type="common">Dog hookworm</name>
    <dbReference type="NCBI Taxonomy" id="29170"/>
    <lineage>
        <taxon>Eukaryota</taxon>
        <taxon>Metazoa</taxon>
        <taxon>Ecdysozoa</taxon>
        <taxon>Nematoda</taxon>
        <taxon>Chromadorea</taxon>
        <taxon>Rhabditida</taxon>
        <taxon>Rhabditina</taxon>
        <taxon>Rhabditomorpha</taxon>
        <taxon>Strongyloidea</taxon>
        <taxon>Ancylostomatidae</taxon>
        <taxon>Ancylostomatinae</taxon>
        <taxon>Ancylostoma</taxon>
    </lineage>
</organism>
<dbReference type="AlphaFoldDB" id="A0A368FV14"/>
<dbReference type="InterPro" id="IPR019425">
    <property type="entry name" value="7TM_GPCR_serpentine_rcpt_Srt"/>
</dbReference>
<feature type="transmembrane region" description="Helical" evidence="1">
    <location>
        <begin position="78"/>
        <end position="102"/>
    </location>
</feature>
<dbReference type="EMBL" id="JOJR01000758">
    <property type="protein sequence ID" value="RCN34650.1"/>
    <property type="molecule type" value="Genomic_DNA"/>
</dbReference>
<sequence length="127" mass="14606">MKLRNSNKQIRGNKAGLCKRHTPDEVGRKDYVIGICFITYGIVTEIQKTRSVVFQFIYMIDLMVMVRKQHRRLSCYKIMILLGFYDMAAIFINSLLTGYLWLNGINYCATPTSMYIFGSVATGESLK</sequence>
<accession>A0A368FV14</accession>
<evidence type="ECO:0000313" key="3">
    <source>
        <dbReference type="Proteomes" id="UP000252519"/>
    </source>
</evidence>
<dbReference type="PANTHER" id="PTHR23021">
    <property type="entry name" value="SERPENTINE RECEPTOR, CLASS T"/>
    <property type="match status" value="1"/>
</dbReference>
<dbReference type="OrthoDB" id="5875846at2759"/>
<evidence type="ECO:0000313" key="2">
    <source>
        <dbReference type="EMBL" id="RCN34650.1"/>
    </source>
</evidence>
<evidence type="ECO:0000256" key="1">
    <source>
        <dbReference type="SAM" id="Phobius"/>
    </source>
</evidence>
<gene>
    <name evidence="2" type="ORF">ANCCAN_19515</name>
</gene>
<dbReference type="Pfam" id="PF10321">
    <property type="entry name" value="7TM_GPCR_Srt"/>
    <property type="match status" value="1"/>
</dbReference>
<dbReference type="STRING" id="29170.A0A368FV14"/>
<name>A0A368FV14_ANCCA</name>